<evidence type="ECO:0000256" key="2">
    <source>
        <dbReference type="SAM" id="MobiDB-lite"/>
    </source>
</evidence>
<comment type="caution">
    <text evidence="4">The sequence shown here is derived from an EMBL/GenBank/DDBJ whole genome shotgun (WGS) entry which is preliminary data.</text>
</comment>
<dbReference type="PROSITE" id="PS50103">
    <property type="entry name" value="ZF_C3H1"/>
    <property type="match status" value="1"/>
</dbReference>
<gene>
    <name evidence="4" type="ORF">E6O75_ATG03544</name>
</gene>
<organism evidence="4 5">
    <name type="scientific">Venturia nashicola</name>
    <dbReference type="NCBI Taxonomy" id="86259"/>
    <lineage>
        <taxon>Eukaryota</taxon>
        <taxon>Fungi</taxon>
        <taxon>Dikarya</taxon>
        <taxon>Ascomycota</taxon>
        <taxon>Pezizomycotina</taxon>
        <taxon>Dothideomycetes</taxon>
        <taxon>Pleosporomycetidae</taxon>
        <taxon>Venturiales</taxon>
        <taxon>Venturiaceae</taxon>
        <taxon>Venturia</taxon>
    </lineage>
</organism>
<reference evidence="4 5" key="1">
    <citation type="submission" date="2019-04" db="EMBL/GenBank/DDBJ databases">
        <title>High contiguity whole genome sequence and gene annotation resource for two Venturia nashicola isolates.</title>
        <authorList>
            <person name="Prokchorchik M."/>
            <person name="Won K."/>
            <person name="Lee Y."/>
            <person name="Choi E.D."/>
            <person name="Segonzac C."/>
            <person name="Sohn K.H."/>
        </authorList>
    </citation>
    <scope>NUCLEOTIDE SEQUENCE [LARGE SCALE GENOMIC DNA]</scope>
    <source>
        <strain evidence="4 5">PRI2</strain>
    </source>
</reference>
<dbReference type="Proteomes" id="UP000298493">
    <property type="component" value="Unassembled WGS sequence"/>
</dbReference>
<feature type="compositionally biased region" description="Basic and acidic residues" evidence="2">
    <location>
        <begin position="12"/>
        <end position="40"/>
    </location>
</feature>
<keyword evidence="5" id="KW-1185">Reference proteome</keyword>
<accession>A0A4Z1PIV9</accession>
<evidence type="ECO:0000259" key="3">
    <source>
        <dbReference type="PROSITE" id="PS50103"/>
    </source>
</evidence>
<feature type="domain" description="C3H1-type" evidence="3">
    <location>
        <begin position="82"/>
        <end position="111"/>
    </location>
</feature>
<keyword evidence="1" id="KW-0863">Zinc-finger</keyword>
<protein>
    <recommendedName>
        <fullName evidence="3">C3H1-type domain-containing protein</fullName>
    </recommendedName>
</protein>
<keyword evidence="1" id="KW-0479">Metal-binding</keyword>
<evidence type="ECO:0000256" key="1">
    <source>
        <dbReference type="PROSITE-ProRule" id="PRU00723"/>
    </source>
</evidence>
<evidence type="ECO:0000313" key="5">
    <source>
        <dbReference type="Proteomes" id="UP000298493"/>
    </source>
</evidence>
<dbReference type="InterPro" id="IPR000571">
    <property type="entry name" value="Znf_CCCH"/>
</dbReference>
<keyword evidence="1" id="KW-0862">Zinc</keyword>
<dbReference type="AlphaFoldDB" id="A0A4Z1PIV9"/>
<name>A0A4Z1PIV9_9PEZI</name>
<proteinExistence type="predicted"/>
<sequence>MSSTTATYDASRAPEVEMKTEESKASTSHSDESTPRDKDATISITTESKEDAVLYTPLKRPSLVLTPDSKTQPSSSRKKAFRCDQYNCKFWVTKGFCRNRLTTCKWRHDEERRNVWPWRGDLDDVFPDMVGQYSE</sequence>
<evidence type="ECO:0000313" key="4">
    <source>
        <dbReference type="EMBL" id="TID25681.1"/>
    </source>
</evidence>
<dbReference type="EMBL" id="SNSC02000003">
    <property type="protein sequence ID" value="TID25681.1"/>
    <property type="molecule type" value="Genomic_DNA"/>
</dbReference>
<dbReference type="GO" id="GO:0008270">
    <property type="term" value="F:zinc ion binding"/>
    <property type="evidence" value="ECO:0007669"/>
    <property type="project" value="UniProtKB-KW"/>
</dbReference>
<feature type="zinc finger region" description="C3H1-type" evidence="1">
    <location>
        <begin position="82"/>
        <end position="111"/>
    </location>
</feature>
<feature type="region of interest" description="Disordered" evidence="2">
    <location>
        <begin position="1"/>
        <end position="45"/>
    </location>
</feature>